<feature type="domain" description="UvrD-like helicase ATP-binding" evidence="7">
    <location>
        <begin position="460"/>
        <end position="714"/>
    </location>
</feature>
<gene>
    <name evidence="9" type="ORF">GKC30_09930</name>
</gene>
<dbReference type="InterPro" id="IPR014017">
    <property type="entry name" value="DNA_helicase_UvrD-like_C"/>
</dbReference>
<evidence type="ECO:0000256" key="6">
    <source>
        <dbReference type="SAM" id="MobiDB-lite"/>
    </source>
</evidence>
<evidence type="ECO:0000256" key="2">
    <source>
        <dbReference type="ARBA" id="ARBA00022801"/>
    </source>
</evidence>
<evidence type="ECO:0000256" key="3">
    <source>
        <dbReference type="ARBA" id="ARBA00022806"/>
    </source>
</evidence>
<feature type="binding site" evidence="5">
    <location>
        <begin position="481"/>
        <end position="488"/>
    </location>
    <ligand>
        <name>ATP</name>
        <dbReference type="ChEBI" id="CHEBI:30616"/>
    </ligand>
</feature>
<keyword evidence="2 5" id="KW-0378">Hydrolase</keyword>
<evidence type="ECO:0000259" key="8">
    <source>
        <dbReference type="PROSITE" id="PS51217"/>
    </source>
</evidence>
<dbReference type="AlphaFoldDB" id="A0A7K1KPY6"/>
<comment type="caution">
    <text evidence="9">The sequence shown here is derived from an EMBL/GenBank/DDBJ whole genome shotgun (WGS) entry which is preliminary data.</text>
</comment>
<evidence type="ECO:0000313" key="10">
    <source>
        <dbReference type="Proteomes" id="UP000461162"/>
    </source>
</evidence>
<dbReference type="PANTHER" id="PTHR40084:SF1">
    <property type="entry name" value="PHOSPHOTRANSFERASE"/>
    <property type="match status" value="1"/>
</dbReference>
<accession>A0A7K1KPY6</accession>
<keyword evidence="10" id="KW-1185">Reference proteome</keyword>
<feature type="domain" description="UvrD-like helicase C-terminal" evidence="8">
    <location>
        <begin position="703"/>
        <end position="949"/>
    </location>
</feature>
<dbReference type="GO" id="GO:0016787">
    <property type="term" value="F:hydrolase activity"/>
    <property type="evidence" value="ECO:0007669"/>
    <property type="project" value="UniProtKB-UniRule"/>
</dbReference>
<proteinExistence type="predicted"/>
<organism evidence="9 10">
    <name type="scientific">Pseudodesulfovibrio alkaliphilus</name>
    <dbReference type="NCBI Taxonomy" id="2661613"/>
    <lineage>
        <taxon>Bacteria</taxon>
        <taxon>Pseudomonadati</taxon>
        <taxon>Thermodesulfobacteriota</taxon>
        <taxon>Desulfovibrionia</taxon>
        <taxon>Desulfovibrionales</taxon>
        <taxon>Desulfovibrionaceae</taxon>
    </lineage>
</organism>
<dbReference type="InterPro" id="IPR027417">
    <property type="entry name" value="P-loop_NTPase"/>
</dbReference>
<dbReference type="InterPro" id="IPR014016">
    <property type="entry name" value="UvrD-like_ATP-bd"/>
</dbReference>
<dbReference type="Proteomes" id="UP000461162">
    <property type="component" value="Unassembled WGS sequence"/>
</dbReference>
<dbReference type="CDD" id="cd18807">
    <property type="entry name" value="SF1_C_UvrD"/>
    <property type="match status" value="1"/>
</dbReference>
<feature type="region of interest" description="Disordered" evidence="6">
    <location>
        <begin position="435"/>
        <end position="465"/>
    </location>
</feature>
<dbReference type="Gene3D" id="1.10.10.160">
    <property type="match status" value="1"/>
</dbReference>
<sequence>MERFTADLHVHSRFSRATSRNLTVRNLAAWGRLKGISVLGTGDFTHPEWLAEIEEQLQDSGQGLFTLKTPQGLETEIPEFEGAIPGRVRFMLQAEISSIYKRGGKVRKVHNLVYMPDLAAAKRFNQRLAQVGNLASDGRPILGLDCRNLIDMVLECHPQAFLVPAHIWTPWFSLFGSKSGFDSIRECFGEYAPEVFAMETGLSSDPEMNWTWSELDRIKLISNSDAHSGEKLGRELNLFRGEMSYEGIYRALRGEGLGHKFLGTVEFFPEEGKYHMDGHRKCGVVMDPHETMARGGICPVCGKPVTIGVYNRVLELADREEAVKPQGAPDFVSLIPLREVLSEVVGTGPGSKKVTALYMRLIRDFGNELDILQRVPPEDLSRHSCHLGEALKRMREGNVIRKAGFDGEFGVIRVFTDKERAQIKHGGTLVAVDTSRAKGAATPQEPACKPLAAPSDPRPAAPNAAQRAAIDAGPGPVLVLAGPGTGKTHTLMGRVARLLDEGVPARRILALTFTRRAAQELRDRLKALRPESTEPPQAGTLHGLCFDYWKHAYSETPIILPETAAKKLFAEVNPAFAGKNLDHYWTKYNLGRERLADLPADMSQAHINYGNQKNYWDLVDYTDLLEFMLEQVGAPTFRLPYTHVLVDEVQDLTPLQLAVIRGIAGPTGQGVFLIGDPNQSIYGFRGATGDVEQRLTELWPDIKTITLAENYRSGQKILDCAGALFPDSPRLNAKADISASIHLFEAPDDIREATWISDRIRALIGATSHSMADAGEQGGLAPGDIAVLVRFKALIPVIQKNLKRAGIPCSTPELEGFWQEPRVAAILRAAERFLGMSLGTGEGSPSVTADLAAHVGADDSEDETPDVSVEVPDHILAKGPVGLAAYLNDTPPFDQFFWESRQFKELKQEFESRGGWQALVNWVSLQSELEQVRRSAEKVQIMTLHAAKGLEFEAVFLPACEEGILPFAGMDLLTAKITLTPGRGQRFPEERRLMYVGMTRARRQLFISRAARRQLYGRTLSLPPSRYLRELPEDRMFRTVLAAKKVTKEKQLGLLD</sequence>
<dbReference type="EMBL" id="WODC01000006">
    <property type="protein sequence ID" value="MUM77952.1"/>
    <property type="molecule type" value="Genomic_DNA"/>
</dbReference>
<evidence type="ECO:0000259" key="7">
    <source>
        <dbReference type="PROSITE" id="PS51198"/>
    </source>
</evidence>
<dbReference type="GO" id="GO:0005524">
    <property type="term" value="F:ATP binding"/>
    <property type="evidence" value="ECO:0007669"/>
    <property type="project" value="UniProtKB-UniRule"/>
</dbReference>
<dbReference type="Gene3D" id="1.10.486.10">
    <property type="entry name" value="PCRA, domain 4"/>
    <property type="match status" value="1"/>
</dbReference>
<keyword evidence="3 5" id="KW-0347">Helicase</keyword>
<reference evidence="9 10" key="1">
    <citation type="submission" date="2019-11" db="EMBL/GenBank/DDBJ databases">
        <title>Pseudodesulfovibrio alkaliphilus, sp. nov., an alkaliphilic sulfate-reducing bacteria from mud volcano of Taman peninsula, Russia.</title>
        <authorList>
            <person name="Frolova A."/>
            <person name="Merkel A.Y."/>
            <person name="Slobodkin A.I."/>
        </authorList>
    </citation>
    <scope>NUCLEOTIDE SEQUENCE [LARGE SCALE GENOMIC DNA]</scope>
    <source>
        <strain evidence="9 10">F-1</strain>
    </source>
</reference>
<dbReference type="GO" id="GO:0004386">
    <property type="term" value="F:helicase activity"/>
    <property type="evidence" value="ECO:0007669"/>
    <property type="project" value="UniProtKB-UniRule"/>
</dbReference>
<dbReference type="CDD" id="cd19067">
    <property type="entry name" value="PfuEndoQ-like"/>
    <property type="match status" value="1"/>
</dbReference>
<dbReference type="PANTHER" id="PTHR40084">
    <property type="entry name" value="PHOSPHOHYDROLASE, PHP FAMILY"/>
    <property type="match status" value="1"/>
</dbReference>
<dbReference type="PROSITE" id="PS51198">
    <property type="entry name" value="UVRD_HELICASE_ATP_BIND"/>
    <property type="match status" value="1"/>
</dbReference>
<dbReference type="PROSITE" id="PS51217">
    <property type="entry name" value="UVRD_HELICASE_CTER"/>
    <property type="match status" value="1"/>
</dbReference>
<dbReference type="Gene3D" id="3.20.20.140">
    <property type="entry name" value="Metal-dependent hydrolases"/>
    <property type="match status" value="1"/>
</dbReference>
<dbReference type="CDD" id="cd17932">
    <property type="entry name" value="DEXQc_UvrD"/>
    <property type="match status" value="1"/>
</dbReference>
<keyword evidence="4 5" id="KW-0067">ATP-binding</keyword>
<dbReference type="RefSeq" id="WP_155934579.1">
    <property type="nucleotide sequence ID" value="NZ_WODC01000006.1"/>
</dbReference>
<dbReference type="GO" id="GO:0140097">
    <property type="term" value="F:catalytic activity, acting on DNA"/>
    <property type="evidence" value="ECO:0007669"/>
    <property type="project" value="UniProtKB-ARBA"/>
</dbReference>
<evidence type="ECO:0000313" key="9">
    <source>
        <dbReference type="EMBL" id="MUM77952.1"/>
    </source>
</evidence>
<dbReference type="SUPFAM" id="SSF89550">
    <property type="entry name" value="PHP domain-like"/>
    <property type="match status" value="1"/>
</dbReference>
<dbReference type="Pfam" id="PF00580">
    <property type="entry name" value="UvrD-helicase"/>
    <property type="match status" value="1"/>
</dbReference>
<name>A0A7K1KPY6_9BACT</name>
<evidence type="ECO:0000256" key="1">
    <source>
        <dbReference type="ARBA" id="ARBA00022741"/>
    </source>
</evidence>
<dbReference type="InterPro" id="IPR016195">
    <property type="entry name" value="Pol/histidinol_Pase-like"/>
</dbReference>
<dbReference type="InterPro" id="IPR013986">
    <property type="entry name" value="DExx_box_DNA_helicase_dom_sf"/>
</dbReference>
<evidence type="ECO:0000256" key="5">
    <source>
        <dbReference type="PROSITE-ProRule" id="PRU00560"/>
    </source>
</evidence>
<dbReference type="Gene3D" id="3.40.50.300">
    <property type="entry name" value="P-loop containing nucleotide triphosphate hydrolases"/>
    <property type="match status" value="3"/>
</dbReference>
<dbReference type="SUPFAM" id="SSF52540">
    <property type="entry name" value="P-loop containing nucleoside triphosphate hydrolases"/>
    <property type="match status" value="1"/>
</dbReference>
<dbReference type="Pfam" id="PF13361">
    <property type="entry name" value="UvrD_C"/>
    <property type="match status" value="2"/>
</dbReference>
<keyword evidence="1 5" id="KW-0547">Nucleotide-binding</keyword>
<protein>
    <submittedName>
        <fullName evidence="9">AAA family ATPase</fullName>
    </submittedName>
</protein>
<evidence type="ECO:0000256" key="4">
    <source>
        <dbReference type="ARBA" id="ARBA00022840"/>
    </source>
</evidence>